<name>A0ABW2EK20_9BACI</name>
<sequence>MKNINWNSILLASFVIIAFISVGFALGQEVFWLAGLFLFLGFAIMGFGISKKKKQNAH</sequence>
<keyword evidence="3" id="KW-1185">Reference proteome</keyword>
<evidence type="ECO:0000313" key="2">
    <source>
        <dbReference type="EMBL" id="MFC7061344.1"/>
    </source>
</evidence>
<dbReference type="EMBL" id="JBHSZV010000013">
    <property type="protein sequence ID" value="MFC7061344.1"/>
    <property type="molecule type" value="Genomic_DNA"/>
</dbReference>
<accession>A0ABW2EK20</accession>
<feature type="transmembrane region" description="Helical" evidence="1">
    <location>
        <begin position="7"/>
        <end position="24"/>
    </location>
</feature>
<keyword evidence="1" id="KW-1133">Transmembrane helix</keyword>
<keyword evidence="1" id="KW-0472">Membrane</keyword>
<feature type="transmembrane region" description="Helical" evidence="1">
    <location>
        <begin position="30"/>
        <end position="49"/>
    </location>
</feature>
<evidence type="ECO:0000313" key="3">
    <source>
        <dbReference type="Proteomes" id="UP001596410"/>
    </source>
</evidence>
<dbReference type="Proteomes" id="UP001596410">
    <property type="component" value="Unassembled WGS sequence"/>
</dbReference>
<gene>
    <name evidence="2" type="ORF">ACFQIC_05655</name>
</gene>
<reference evidence="3" key="1">
    <citation type="journal article" date="2019" name="Int. J. Syst. Evol. Microbiol.">
        <title>The Global Catalogue of Microorganisms (GCM) 10K type strain sequencing project: providing services to taxonomists for standard genome sequencing and annotation.</title>
        <authorList>
            <consortium name="The Broad Institute Genomics Platform"/>
            <consortium name="The Broad Institute Genome Sequencing Center for Infectious Disease"/>
            <person name="Wu L."/>
            <person name="Ma J."/>
        </authorList>
    </citation>
    <scope>NUCLEOTIDE SEQUENCE [LARGE SCALE GENOMIC DNA]</scope>
    <source>
        <strain evidence="3">CGMCC 4.1621</strain>
    </source>
</reference>
<comment type="caution">
    <text evidence="2">The sequence shown here is derived from an EMBL/GenBank/DDBJ whole genome shotgun (WGS) entry which is preliminary data.</text>
</comment>
<dbReference type="InterPro" id="IPR035211">
    <property type="entry name" value="DUF5325"/>
</dbReference>
<protein>
    <submittedName>
        <fullName evidence="2">DUF5325 family protein</fullName>
    </submittedName>
</protein>
<evidence type="ECO:0000256" key="1">
    <source>
        <dbReference type="SAM" id="Phobius"/>
    </source>
</evidence>
<dbReference type="Pfam" id="PF17259">
    <property type="entry name" value="DUF5325"/>
    <property type="match status" value="1"/>
</dbReference>
<dbReference type="RefSeq" id="WP_204707945.1">
    <property type="nucleotide sequence ID" value="NZ_JBHSZV010000013.1"/>
</dbReference>
<organism evidence="2 3">
    <name type="scientific">Halobacillus seohaensis</name>
    <dbReference type="NCBI Taxonomy" id="447421"/>
    <lineage>
        <taxon>Bacteria</taxon>
        <taxon>Bacillati</taxon>
        <taxon>Bacillota</taxon>
        <taxon>Bacilli</taxon>
        <taxon>Bacillales</taxon>
        <taxon>Bacillaceae</taxon>
        <taxon>Halobacillus</taxon>
    </lineage>
</organism>
<proteinExistence type="predicted"/>
<keyword evidence="1" id="KW-0812">Transmembrane</keyword>